<evidence type="ECO:0000313" key="2">
    <source>
        <dbReference type="Proteomes" id="UP001062846"/>
    </source>
</evidence>
<keyword evidence="2" id="KW-1185">Reference proteome</keyword>
<dbReference type="Proteomes" id="UP001062846">
    <property type="component" value="Chromosome 11"/>
</dbReference>
<accession>A0ACC0LQ61</accession>
<evidence type="ECO:0000313" key="1">
    <source>
        <dbReference type="EMBL" id="KAI8530479.1"/>
    </source>
</evidence>
<sequence length="166" mass="18010">MAKKLIPDKIGLLFQMCWAIWKTRNDCIFNSNSPRPEKTIGLAFTANSDYLQAVFKGSSEGRRHKSVVRIGKWTPPPPGVTKFNCDGAYSSSRNKAAFGFLARDSGGSALVWRAGQVVALSASFVEAWALRIACGMAVDMGITEALFESDCKVLIDCINSDNAQGP</sequence>
<organism evidence="1 2">
    <name type="scientific">Rhododendron molle</name>
    <name type="common">Chinese azalea</name>
    <name type="synonym">Azalea mollis</name>
    <dbReference type="NCBI Taxonomy" id="49168"/>
    <lineage>
        <taxon>Eukaryota</taxon>
        <taxon>Viridiplantae</taxon>
        <taxon>Streptophyta</taxon>
        <taxon>Embryophyta</taxon>
        <taxon>Tracheophyta</taxon>
        <taxon>Spermatophyta</taxon>
        <taxon>Magnoliopsida</taxon>
        <taxon>eudicotyledons</taxon>
        <taxon>Gunneridae</taxon>
        <taxon>Pentapetalae</taxon>
        <taxon>asterids</taxon>
        <taxon>Ericales</taxon>
        <taxon>Ericaceae</taxon>
        <taxon>Ericoideae</taxon>
        <taxon>Rhodoreae</taxon>
        <taxon>Rhododendron</taxon>
    </lineage>
</organism>
<proteinExistence type="predicted"/>
<dbReference type="EMBL" id="CM046398">
    <property type="protein sequence ID" value="KAI8530479.1"/>
    <property type="molecule type" value="Genomic_DNA"/>
</dbReference>
<gene>
    <name evidence="1" type="ORF">RHMOL_Rhmol11G0062100</name>
</gene>
<comment type="caution">
    <text evidence="1">The sequence shown here is derived from an EMBL/GenBank/DDBJ whole genome shotgun (WGS) entry which is preliminary data.</text>
</comment>
<reference evidence="1" key="1">
    <citation type="submission" date="2022-02" db="EMBL/GenBank/DDBJ databases">
        <title>Plant Genome Project.</title>
        <authorList>
            <person name="Zhang R.-G."/>
        </authorList>
    </citation>
    <scope>NUCLEOTIDE SEQUENCE</scope>
    <source>
        <strain evidence="1">AT1</strain>
    </source>
</reference>
<protein>
    <submittedName>
        <fullName evidence="1">Uncharacterized protein</fullName>
    </submittedName>
</protein>
<name>A0ACC0LQ61_RHOML</name>